<name>A0AAF0TM18_SOLVR</name>
<evidence type="ECO:0000313" key="1">
    <source>
        <dbReference type="EMBL" id="WMV18115.1"/>
    </source>
</evidence>
<proteinExistence type="predicted"/>
<sequence length="121" mass="14221">MGKEHSHCSGRLKHFKGSILSQILEEFLKNIYFFRGEAVDKASGKHRRDMRRRLNAVTLLVPKASDRKFVEIGLKTIAPVLVFYLQYDFVKHEFWKHKLMDACWSSSKFWKTSIIPFISSE</sequence>
<gene>
    <name evidence="1" type="ORF">MTR67_011500</name>
</gene>
<accession>A0AAF0TM18</accession>
<keyword evidence="2" id="KW-1185">Reference proteome</keyword>
<dbReference type="EMBL" id="CP133614">
    <property type="protein sequence ID" value="WMV18115.1"/>
    <property type="molecule type" value="Genomic_DNA"/>
</dbReference>
<dbReference type="Proteomes" id="UP001234989">
    <property type="component" value="Chromosome 3"/>
</dbReference>
<reference evidence="1" key="1">
    <citation type="submission" date="2023-08" db="EMBL/GenBank/DDBJ databases">
        <title>A de novo genome assembly of Solanum verrucosum Schlechtendal, a Mexican diploid species geographically isolated from the other diploid A-genome species in potato relatives.</title>
        <authorList>
            <person name="Hosaka K."/>
        </authorList>
    </citation>
    <scope>NUCLEOTIDE SEQUENCE</scope>
    <source>
        <tissue evidence="1">Young leaves</tissue>
    </source>
</reference>
<protein>
    <submittedName>
        <fullName evidence="1">Uncharacterized protein</fullName>
    </submittedName>
</protein>
<evidence type="ECO:0000313" key="2">
    <source>
        <dbReference type="Proteomes" id="UP001234989"/>
    </source>
</evidence>
<dbReference type="AlphaFoldDB" id="A0AAF0TM18"/>
<organism evidence="1 2">
    <name type="scientific">Solanum verrucosum</name>
    <dbReference type="NCBI Taxonomy" id="315347"/>
    <lineage>
        <taxon>Eukaryota</taxon>
        <taxon>Viridiplantae</taxon>
        <taxon>Streptophyta</taxon>
        <taxon>Embryophyta</taxon>
        <taxon>Tracheophyta</taxon>
        <taxon>Spermatophyta</taxon>
        <taxon>Magnoliopsida</taxon>
        <taxon>eudicotyledons</taxon>
        <taxon>Gunneridae</taxon>
        <taxon>Pentapetalae</taxon>
        <taxon>asterids</taxon>
        <taxon>lamiids</taxon>
        <taxon>Solanales</taxon>
        <taxon>Solanaceae</taxon>
        <taxon>Solanoideae</taxon>
        <taxon>Solaneae</taxon>
        <taxon>Solanum</taxon>
    </lineage>
</organism>